<evidence type="ECO:0008006" key="4">
    <source>
        <dbReference type="Google" id="ProtNLM"/>
    </source>
</evidence>
<feature type="compositionally biased region" description="Gly residues" evidence="1">
    <location>
        <begin position="1"/>
        <end position="19"/>
    </location>
</feature>
<evidence type="ECO:0000313" key="2">
    <source>
        <dbReference type="EMBL" id="QQG64974.1"/>
    </source>
</evidence>
<keyword evidence="3" id="KW-1185">Reference proteome</keyword>
<reference evidence="2 3" key="1">
    <citation type="submission" date="2020-05" db="EMBL/GenBank/DDBJ databases">
        <title>Complete genome of Desulfobulbus oligotrophicus.</title>
        <authorList>
            <person name="Podar M."/>
        </authorList>
    </citation>
    <scope>NUCLEOTIDE SEQUENCE [LARGE SCALE GENOMIC DNA]</scope>
    <source>
        <strain evidence="2 3">Prop6</strain>
    </source>
</reference>
<gene>
    <name evidence="2" type="ORF">HP555_03385</name>
</gene>
<protein>
    <recommendedName>
        <fullName evidence="4">DUF5320 domain-containing protein</fullName>
    </recommendedName>
</protein>
<sequence>MPGMNGKGPMGTGPVGKGFGPCQTDTAGRMTEEEQRQQPADLNRAQGLRRGNRCGCGAGRGAGGGRGGGRGQRGGNR</sequence>
<evidence type="ECO:0000256" key="1">
    <source>
        <dbReference type="SAM" id="MobiDB-lite"/>
    </source>
</evidence>
<name>A0A7T5VBY3_9BACT</name>
<dbReference type="AlphaFoldDB" id="A0A7T5VBY3"/>
<dbReference type="Proteomes" id="UP000596092">
    <property type="component" value="Chromosome"/>
</dbReference>
<dbReference type="KEGG" id="dog:HP555_03385"/>
<feature type="region of interest" description="Disordered" evidence="1">
    <location>
        <begin position="1"/>
        <end position="77"/>
    </location>
</feature>
<accession>A0A7T5VBY3</accession>
<feature type="compositionally biased region" description="Gly residues" evidence="1">
    <location>
        <begin position="54"/>
        <end position="77"/>
    </location>
</feature>
<organism evidence="2 3">
    <name type="scientific">Desulfobulbus oligotrophicus</name>
    <dbReference type="NCBI Taxonomy" id="1909699"/>
    <lineage>
        <taxon>Bacteria</taxon>
        <taxon>Pseudomonadati</taxon>
        <taxon>Thermodesulfobacteriota</taxon>
        <taxon>Desulfobulbia</taxon>
        <taxon>Desulfobulbales</taxon>
        <taxon>Desulfobulbaceae</taxon>
        <taxon>Desulfobulbus</taxon>
    </lineage>
</organism>
<evidence type="ECO:0000313" key="3">
    <source>
        <dbReference type="Proteomes" id="UP000596092"/>
    </source>
</evidence>
<proteinExistence type="predicted"/>
<dbReference type="EMBL" id="CP054140">
    <property type="protein sequence ID" value="QQG64974.1"/>
    <property type="molecule type" value="Genomic_DNA"/>
</dbReference>
<dbReference type="RefSeq" id="WP_199263789.1">
    <property type="nucleotide sequence ID" value="NZ_CP054140.1"/>
</dbReference>